<dbReference type="RefSeq" id="WP_245763270.1">
    <property type="nucleotide sequence ID" value="NZ_FNYE01000013.1"/>
</dbReference>
<protein>
    <submittedName>
        <fullName evidence="5">GntR family transcriptional regulator</fullName>
    </submittedName>
</protein>
<dbReference type="GO" id="GO:0045892">
    <property type="term" value="P:negative regulation of DNA-templated transcription"/>
    <property type="evidence" value="ECO:0007669"/>
    <property type="project" value="TreeGrafter"/>
</dbReference>
<dbReference type="PANTHER" id="PTHR44846">
    <property type="entry name" value="MANNOSYL-D-GLYCERATE TRANSPORT/METABOLISM SYSTEM REPRESSOR MNGR-RELATED"/>
    <property type="match status" value="1"/>
</dbReference>
<name>A0A1H6ZXX0_9BURK</name>
<dbReference type="SUPFAM" id="SSF64288">
    <property type="entry name" value="Chorismate lyase-like"/>
    <property type="match status" value="1"/>
</dbReference>
<dbReference type="InterPro" id="IPR011663">
    <property type="entry name" value="UTRA"/>
</dbReference>
<sequence>MNTLTIGSNNASGTMGTPTIGGTRYKEVKNAMLAALSAQEWKGGEAIPSEKRLAERFGVSIGTLRKAIDELVADNILVRHQGLGTFVSQHQRDRHFFRFFRIVRQDGDKTYPTVSLVSFKKAKATREIAAMLGVEPNARVFTFVNRLALHGETVMIDNITVAEARFSGLTEGMLRERPSTLYNFYQDSFHINVVGTEERLRVATADDAESKLLEVPHGTPLLEVRRVAYSYHHAPVEVRISHVNTARYEYVGPSASHEEPL</sequence>
<dbReference type="InterPro" id="IPR050679">
    <property type="entry name" value="Bact_HTH_transcr_reg"/>
</dbReference>
<dbReference type="SMART" id="SM00345">
    <property type="entry name" value="HTH_GNTR"/>
    <property type="match status" value="1"/>
</dbReference>
<dbReference type="PROSITE" id="PS50949">
    <property type="entry name" value="HTH_GNTR"/>
    <property type="match status" value="1"/>
</dbReference>
<dbReference type="Gene3D" id="1.10.10.10">
    <property type="entry name" value="Winged helix-like DNA-binding domain superfamily/Winged helix DNA-binding domain"/>
    <property type="match status" value="1"/>
</dbReference>
<dbReference type="CDD" id="cd07377">
    <property type="entry name" value="WHTH_GntR"/>
    <property type="match status" value="1"/>
</dbReference>
<keyword evidence="3" id="KW-0804">Transcription</keyword>
<dbReference type="Proteomes" id="UP000198866">
    <property type="component" value="Unassembled WGS sequence"/>
</dbReference>
<dbReference type="InterPro" id="IPR028978">
    <property type="entry name" value="Chorismate_lyase_/UTRA_dom_sf"/>
</dbReference>
<dbReference type="GO" id="GO:0003700">
    <property type="term" value="F:DNA-binding transcription factor activity"/>
    <property type="evidence" value="ECO:0007669"/>
    <property type="project" value="InterPro"/>
</dbReference>
<dbReference type="Gene3D" id="3.40.1410.10">
    <property type="entry name" value="Chorismate lyase-like"/>
    <property type="match status" value="1"/>
</dbReference>
<dbReference type="PRINTS" id="PR00035">
    <property type="entry name" value="HTHGNTR"/>
</dbReference>
<dbReference type="PANTHER" id="PTHR44846:SF1">
    <property type="entry name" value="MANNOSYL-D-GLYCERATE TRANSPORT_METABOLISM SYSTEM REPRESSOR MNGR-RELATED"/>
    <property type="match status" value="1"/>
</dbReference>
<accession>A0A1H6ZXX0</accession>
<dbReference type="EMBL" id="FNYE01000013">
    <property type="protein sequence ID" value="SEJ58058.1"/>
    <property type="molecule type" value="Genomic_DNA"/>
</dbReference>
<evidence type="ECO:0000256" key="3">
    <source>
        <dbReference type="ARBA" id="ARBA00023163"/>
    </source>
</evidence>
<dbReference type="Pfam" id="PF00392">
    <property type="entry name" value="GntR"/>
    <property type="match status" value="1"/>
</dbReference>
<gene>
    <name evidence="5" type="ORF">SAMN05192539_1013125</name>
</gene>
<dbReference type="GO" id="GO:0003677">
    <property type="term" value="F:DNA binding"/>
    <property type="evidence" value="ECO:0007669"/>
    <property type="project" value="UniProtKB-KW"/>
</dbReference>
<dbReference type="AlphaFoldDB" id="A0A1H6ZXX0"/>
<keyword evidence="6" id="KW-1185">Reference proteome</keyword>
<reference evidence="6" key="1">
    <citation type="submission" date="2016-10" db="EMBL/GenBank/DDBJ databases">
        <authorList>
            <person name="Varghese N."/>
            <person name="Submissions S."/>
        </authorList>
    </citation>
    <scope>NUCLEOTIDE SEQUENCE [LARGE SCALE GENOMIC DNA]</scope>
    <source>
        <strain evidence="6">LMG 26031</strain>
    </source>
</reference>
<evidence type="ECO:0000313" key="6">
    <source>
        <dbReference type="Proteomes" id="UP000198866"/>
    </source>
</evidence>
<feature type="domain" description="HTH gntR-type" evidence="4">
    <location>
        <begin position="22"/>
        <end position="90"/>
    </location>
</feature>
<evidence type="ECO:0000313" key="5">
    <source>
        <dbReference type="EMBL" id="SEJ58058.1"/>
    </source>
</evidence>
<evidence type="ECO:0000259" key="4">
    <source>
        <dbReference type="PROSITE" id="PS50949"/>
    </source>
</evidence>
<dbReference type="InterPro" id="IPR036388">
    <property type="entry name" value="WH-like_DNA-bd_sf"/>
</dbReference>
<keyword evidence="2" id="KW-0238">DNA-binding</keyword>
<dbReference type="SUPFAM" id="SSF46785">
    <property type="entry name" value="Winged helix' DNA-binding domain"/>
    <property type="match status" value="1"/>
</dbReference>
<organism evidence="5 6">
    <name type="scientific">Paraburkholderia diazotrophica</name>
    <dbReference type="NCBI Taxonomy" id="667676"/>
    <lineage>
        <taxon>Bacteria</taxon>
        <taxon>Pseudomonadati</taxon>
        <taxon>Pseudomonadota</taxon>
        <taxon>Betaproteobacteria</taxon>
        <taxon>Burkholderiales</taxon>
        <taxon>Burkholderiaceae</taxon>
        <taxon>Paraburkholderia</taxon>
    </lineage>
</organism>
<dbReference type="InterPro" id="IPR036390">
    <property type="entry name" value="WH_DNA-bd_sf"/>
</dbReference>
<evidence type="ECO:0000256" key="2">
    <source>
        <dbReference type="ARBA" id="ARBA00023125"/>
    </source>
</evidence>
<proteinExistence type="predicted"/>
<dbReference type="STRING" id="667676.SAMN05192539_1013125"/>
<dbReference type="InterPro" id="IPR000524">
    <property type="entry name" value="Tscrpt_reg_HTH_GntR"/>
</dbReference>
<evidence type="ECO:0000256" key="1">
    <source>
        <dbReference type="ARBA" id="ARBA00023015"/>
    </source>
</evidence>
<keyword evidence="1" id="KW-0805">Transcription regulation</keyword>
<dbReference type="SMART" id="SM00866">
    <property type="entry name" value="UTRA"/>
    <property type="match status" value="1"/>
</dbReference>
<dbReference type="Pfam" id="PF07702">
    <property type="entry name" value="UTRA"/>
    <property type="match status" value="1"/>
</dbReference>